<accession>A0A1R1I5N1</accession>
<feature type="domain" description="FecR N-terminal" evidence="2">
    <location>
        <begin position="14"/>
        <end position="58"/>
    </location>
</feature>
<dbReference type="PANTHER" id="PTHR30273:SF2">
    <property type="entry name" value="PROTEIN FECR"/>
    <property type="match status" value="1"/>
</dbReference>
<dbReference type="InterPro" id="IPR006860">
    <property type="entry name" value="FecR"/>
</dbReference>
<dbReference type="EMBL" id="MTHD01000003">
    <property type="protein sequence ID" value="OMG53954.1"/>
    <property type="molecule type" value="Genomic_DNA"/>
</dbReference>
<dbReference type="PIRSF" id="PIRSF018266">
    <property type="entry name" value="FecR"/>
    <property type="match status" value="1"/>
</dbReference>
<evidence type="ECO:0000313" key="3">
    <source>
        <dbReference type="EMBL" id="OMG53954.1"/>
    </source>
</evidence>
<dbReference type="RefSeq" id="WP_076095170.1">
    <property type="nucleotide sequence ID" value="NZ_MTHD01000003.1"/>
</dbReference>
<reference evidence="3 4" key="1">
    <citation type="submission" date="2016-10" db="EMBL/GenBank/DDBJ databases">
        <title>Alkaliphiles isolated from bioreactors.</title>
        <authorList>
            <person name="Salah Z."/>
            <person name="Rout S.P."/>
            <person name="Humphreys P.N."/>
        </authorList>
    </citation>
    <scope>NUCLEOTIDE SEQUENCE [LARGE SCALE GENOMIC DNA]</scope>
    <source>
        <strain evidence="3 4">ZS02</strain>
    </source>
</reference>
<comment type="caution">
    <text evidence="3">The sequence shown here is derived from an EMBL/GenBank/DDBJ whole genome shotgun (WGS) entry which is preliminary data.</text>
</comment>
<dbReference type="InterPro" id="IPR032623">
    <property type="entry name" value="FecR_N"/>
</dbReference>
<dbReference type="AlphaFoldDB" id="A0A1R1I5N1"/>
<evidence type="ECO:0000259" key="1">
    <source>
        <dbReference type="Pfam" id="PF04773"/>
    </source>
</evidence>
<dbReference type="Pfam" id="PF16220">
    <property type="entry name" value="DUF4880"/>
    <property type="match status" value="1"/>
</dbReference>
<dbReference type="Proteomes" id="UP000187526">
    <property type="component" value="Unassembled WGS sequence"/>
</dbReference>
<evidence type="ECO:0000259" key="2">
    <source>
        <dbReference type="Pfam" id="PF16220"/>
    </source>
</evidence>
<dbReference type="OrthoDB" id="1100567at2"/>
<gene>
    <name evidence="3" type="ORF">BJN45_11165</name>
</gene>
<keyword evidence="4" id="KW-1185">Reference proteome</keyword>
<evidence type="ECO:0000313" key="4">
    <source>
        <dbReference type="Proteomes" id="UP000187526"/>
    </source>
</evidence>
<dbReference type="GO" id="GO:0016989">
    <property type="term" value="F:sigma factor antagonist activity"/>
    <property type="evidence" value="ECO:0007669"/>
    <property type="project" value="TreeGrafter"/>
</dbReference>
<dbReference type="PANTHER" id="PTHR30273">
    <property type="entry name" value="PERIPLASMIC SIGNAL SENSOR AND SIGMA FACTOR ACTIVATOR FECR-RELATED"/>
    <property type="match status" value="1"/>
</dbReference>
<evidence type="ECO:0008006" key="5">
    <source>
        <dbReference type="Google" id="ProtNLM"/>
    </source>
</evidence>
<organism evidence="3 4">
    <name type="scientific">Azonexus hydrophilus</name>
    <dbReference type="NCBI Taxonomy" id="418702"/>
    <lineage>
        <taxon>Bacteria</taxon>
        <taxon>Pseudomonadati</taxon>
        <taxon>Pseudomonadota</taxon>
        <taxon>Betaproteobacteria</taxon>
        <taxon>Rhodocyclales</taxon>
        <taxon>Azonexaceae</taxon>
        <taxon>Azonexus</taxon>
    </lineage>
</organism>
<dbReference type="Pfam" id="PF04773">
    <property type="entry name" value="FecR"/>
    <property type="match status" value="1"/>
</dbReference>
<protein>
    <recommendedName>
        <fullName evidence="5">Histidine kinase</fullName>
    </recommendedName>
</protein>
<sequence>MNSRLPATPETLAEQAADWIVRLSADDPGERQQAEAGYRAWKQADPRHAAAAAHLESLLGRLDDIRSRGTQGPARQAIHSARPRRPPPRLATALALAAALLLPGWIALQSAPADILFADLQTGSGEWIARTLADGSQLSLNSNSAVDLEFDAKTRTVDLLRGEILVDVARDSSRPFVVSTAHGNIRALGTRFLVSRQDDATVLSMIESRVEVRIDGQEQAVVVEAGQSLRFGPGSENSLAAIDGEMLETAWQQHQLVVRDRPLAAVLDQLARHRPGLIRYDRSAIAKLHVSAVLPLNDTDRSLQLLANNFPELRIRTLTPYLVIVDHEKNR</sequence>
<feature type="domain" description="FecR protein" evidence="1">
    <location>
        <begin position="119"/>
        <end position="211"/>
    </location>
</feature>
<dbReference type="InterPro" id="IPR012373">
    <property type="entry name" value="Ferrdict_sens_TM"/>
</dbReference>
<proteinExistence type="predicted"/>
<dbReference type="Gene3D" id="2.60.120.1440">
    <property type="match status" value="1"/>
</dbReference>
<dbReference type="STRING" id="418702.BJN45_11165"/>
<name>A0A1R1I5N1_9RHOO</name>